<evidence type="ECO:0000256" key="7">
    <source>
        <dbReference type="RuleBase" id="RU364068"/>
    </source>
</evidence>
<dbReference type="Pfam" id="PF00459">
    <property type="entry name" value="Inositol_P"/>
    <property type="match status" value="1"/>
</dbReference>
<organism evidence="8 9">
    <name type="scientific">Candidatus Terrybacteria bacterium RIFCSPHIGHO2_01_FULL_43_35</name>
    <dbReference type="NCBI Taxonomy" id="1802361"/>
    <lineage>
        <taxon>Bacteria</taxon>
        <taxon>Candidatus Terryibacteriota</taxon>
    </lineage>
</organism>
<dbReference type="PROSITE" id="PS00630">
    <property type="entry name" value="IMP_2"/>
    <property type="match status" value="1"/>
</dbReference>
<dbReference type="EC" id="3.1.3.25" evidence="7"/>
<dbReference type="FunFam" id="3.40.190.80:FF:000020">
    <property type="entry name" value="Fructose-1,6-bisphosphatase/inositol-1-monophosphatase"/>
    <property type="match status" value="1"/>
</dbReference>
<dbReference type="GO" id="GO:0008934">
    <property type="term" value="F:inositol monophosphate 1-phosphatase activity"/>
    <property type="evidence" value="ECO:0007669"/>
    <property type="project" value="InterPro"/>
</dbReference>
<dbReference type="InterPro" id="IPR000760">
    <property type="entry name" value="Inositol_monophosphatase-like"/>
</dbReference>
<comment type="caution">
    <text evidence="8">The sequence shown here is derived from an EMBL/GenBank/DDBJ whole genome shotgun (WGS) entry which is preliminary data.</text>
</comment>
<dbReference type="PANTHER" id="PTHR20854">
    <property type="entry name" value="INOSITOL MONOPHOSPHATASE"/>
    <property type="match status" value="1"/>
</dbReference>
<feature type="binding site" evidence="6">
    <location>
        <position position="59"/>
    </location>
    <ligand>
        <name>Mg(2+)</name>
        <dbReference type="ChEBI" id="CHEBI:18420"/>
        <label>1</label>
        <note>catalytic</note>
    </ligand>
</feature>
<name>A0A1G2PF08_9BACT</name>
<dbReference type="InterPro" id="IPR033942">
    <property type="entry name" value="IMPase"/>
</dbReference>
<keyword evidence="3 6" id="KW-0479">Metal-binding</keyword>
<dbReference type="Proteomes" id="UP000178869">
    <property type="component" value="Unassembled WGS sequence"/>
</dbReference>
<proteinExistence type="inferred from homology"/>
<feature type="binding site" evidence="6">
    <location>
        <position position="40"/>
    </location>
    <ligand>
        <name>Mg(2+)</name>
        <dbReference type="ChEBI" id="CHEBI:18420"/>
        <label>1</label>
        <note>catalytic</note>
    </ligand>
</feature>
<keyword evidence="4 7" id="KW-0378">Hydrolase</keyword>
<gene>
    <name evidence="8" type="ORF">A2828_00660</name>
</gene>
<evidence type="ECO:0000256" key="3">
    <source>
        <dbReference type="ARBA" id="ARBA00022723"/>
    </source>
</evidence>
<dbReference type="GO" id="GO:0046872">
    <property type="term" value="F:metal ion binding"/>
    <property type="evidence" value="ECO:0007669"/>
    <property type="project" value="UniProtKB-KW"/>
</dbReference>
<evidence type="ECO:0000256" key="1">
    <source>
        <dbReference type="ARBA" id="ARBA00001033"/>
    </source>
</evidence>
<dbReference type="GO" id="GO:0006020">
    <property type="term" value="P:inositol metabolic process"/>
    <property type="evidence" value="ECO:0007669"/>
    <property type="project" value="TreeGrafter"/>
</dbReference>
<dbReference type="AlphaFoldDB" id="A0A1G2PF08"/>
<feature type="binding site" evidence="6">
    <location>
        <position position="56"/>
    </location>
    <ligand>
        <name>Mg(2+)</name>
        <dbReference type="ChEBI" id="CHEBI:18420"/>
        <label>1</label>
        <note>catalytic</note>
    </ligand>
</feature>
<comment type="catalytic activity">
    <reaction evidence="1 7">
        <text>a myo-inositol phosphate + H2O = myo-inositol + phosphate</text>
        <dbReference type="Rhea" id="RHEA:24056"/>
        <dbReference type="ChEBI" id="CHEBI:15377"/>
        <dbReference type="ChEBI" id="CHEBI:17268"/>
        <dbReference type="ChEBI" id="CHEBI:43474"/>
        <dbReference type="ChEBI" id="CHEBI:84139"/>
        <dbReference type="EC" id="3.1.3.25"/>
    </reaction>
</comment>
<evidence type="ECO:0000256" key="2">
    <source>
        <dbReference type="ARBA" id="ARBA00001946"/>
    </source>
</evidence>
<evidence type="ECO:0000256" key="5">
    <source>
        <dbReference type="ARBA" id="ARBA00022842"/>
    </source>
</evidence>
<dbReference type="GO" id="GO:0046854">
    <property type="term" value="P:phosphatidylinositol phosphate biosynthetic process"/>
    <property type="evidence" value="ECO:0007669"/>
    <property type="project" value="InterPro"/>
</dbReference>
<sequence length="233" mass="24974">MDAVQKEGGRSIVTELDKEIEGFIIKGIRDNFPQDGIIAEEGGSKNGQNDFKWFIDPIDGTRNFVFGIPFFSISIALTQGQELKFGLISDPVQGIIFEAERGKGAYKNNVPIKTSSILKLGDAISLLGFTASGVDLGHDKKTAKLLERLVRVRILGSAALNFCLVAEGHVASAIGFGFHSWDIAAGIIIVEEAGGRITNDRGESVDLFNGDLVSVVASNGTVHDKLLSIISEL</sequence>
<evidence type="ECO:0000313" key="9">
    <source>
        <dbReference type="Proteomes" id="UP000178869"/>
    </source>
</evidence>
<dbReference type="PANTHER" id="PTHR20854:SF4">
    <property type="entry name" value="INOSITOL-1-MONOPHOSPHATASE-RELATED"/>
    <property type="match status" value="1"/>
</dbReference>
<dbReference type="PRINTS" id="PR00377">
    <property type="entry name" value="IMPHPHTASES"/>
</dbReference>
<dbReference type="InterPro" id="IPR020550">
    <property type="entry name" value="Inositol_monophosphatase_CS"/>
</dbReference>
<evidence type="ECO:0000313" key="8">
    <source>
        <dbReference type="EMBL" id="OHA46172.1"/>
    </source>
</evidence>
<reference evidence="8 9" key="1">
    <citation type="journal article" date="2016" name="Nat. Commun.">
        <title>Thousands of microbial genomes shed light on interconnected biogeochemical processes in an aquifer system.</title>
        <authorList>
            <person name="Anantharaman K."/>
            <person name="Brown C.T."/>
            <person name="Hug L.A."/>
            <person name="Sharon I."/>
            <person name="Castelle C.J."/>
            <person name="Probst A.J."/>
            <person name="Thomas B.C."/>
            <person name="Singh A."/>
            <person name="Wilkins M.J."/>
            <person name="Karaoz U."/>
            <person name="Brodie E.L."/>
            <person name="Williams K.H."/>
            <person name="Hubbard S.S."/>
            <person name="Banfield J.F."/>
        </authorList>
    </citation>
    <scope>NUCLEOTIDE SEQUENCE [LARGE SCALE GENOMIC DNA]</scope>
</reference>
<dbReference type="CDD" id="cd01639">
    <property type="entry name" value="IMPase"/>
    <property type="match status" value="1"/>
</dbReference>
<evidence type="ECO:0000256" key="6">
    <source>
        <dbReference type="PIRSR" id="PIRSR600760-2"/>
    </source>
</evidence>
<feature type="binding site" evidence="6">
    <location>
        <position position="58"/>
    </location>
    <ligand>
        <name>Mg(2+)</name>
        <dbReference type="ChEBI" id="CHEBI:18420"/>
        <label>1</label>
        <note>catalytic</note>
    </ligand>
</feature>
<feature type="binding site" evidence="6">
    <location>
        <position position="182"/>
    </location>
    <ligand>
        <name>Mg(2+)</name>
        <dbReference type="ChEBI" id="CHEBI:18420"/>
        <label>1</label>
        <note>catalytic</note>
    </ligand>
</feature>
<dbReference type="Gene3D" id="3.40.190.80">
    <property type="match status" value="1"/>
</dbReference>
<protein>
    <recommendedName>
        <fullName evidence="7">Inositol-1-monophosphatase</fullName>
        <ecNumber evidence="7">3.1.3.25</ecNumber>
    </recommendedName>
</protein>
<accession>A0A1G2PF08</accession>
<evidence type="ECO:0000256" key="4">
    <source>
        <dbReference type="ARBA" id="ARBA00022801"/>
    </source>
</evidence>
<dbReference type="Gene3D" id="3.30.540.10">
    <property type="entry name" value="Fructose-1,6-Bisphosphatase, subunit A, domain 1"/>
    <property type="match status" value="1"/>
</dbReference>
<keyword evidence="5 6" id="KW-0460">Magnesium</keyword>
<dbReference type="SUPFAM" id="SSF56655">
    <property type="entry name" value="Carbohydrate phosphatase"/>
    <property type="match status" value="1"/>
</dbReference>
<comment type="similarity">
    <text evidence="7">Belongs to the inositol monophosphatase superfamily.</text>
</comment>
<dbReference type="EMBL" id="MHSR01000020">
    <property type="protein sequence ID" value="OHA46172.1"/>
    <property type="molecule type" value="Genomic_DNA"/>
</dbReference>
<comment type="cofactor">
    <cofactor evidence="2 6 7">
        <name>Mg(2+)</name>
        <dbReference type="ChEBI" id="CHEBI:18420"/>
    </cofactor>
</comment>
<dbReference type="GO" id="GO:0007165">
    <property type="term" value="P:signal transduction"/>
    <property type="evidence" value="ECO:0007669"/>
    <property type="project" value="TreeGrafter"/>
</dbReference>